<dbReference type="EMBL" id="JYDI01000111">
    <property type="protein sequence ID" value="KRY52098.1"/>
    <property type="molecule type" value="Genomic_DNA"/>
</dbReference>
<gene>
    <name evidence="1" type="ORF">T03_11598</name>
</gene>
<dbReference type="AlphaFoldDB" id="A0A0V1CSL9"/>
<organism evidence="1 2">
    <name type="scientific">Trichinella britovi</name>
    <name type="common">Parasitic roundworm</name>
    <dbReference type="NCBI Taxonomy" id="45882"/>
    <lineage>
        <taxon>Eukaryota</taxon>
        <taxon>Metazoa</taxon>
        <taxon>Ecdysozoa</taxon>
        <taxon>Nematoda</taxon>
        <taxon>Enoplea</taxon>
        <taxon>Dorylaimia</taxon>
        <taxon>Trichinellida</taxon>
        <taxon>Trichinellidae</taxon>
        <taxon>Trichinella</taxon>
    </lineage>
</organism>
<evidence type="ECO:0000313" key="1">
    <source>
        <dbReference type="EMBL" id="KRY52098.1"/>
    </source>
</evidence>
<name>A0A0V1CSL9_TRIBR</name>
<proteinExistence type="predicted"/>
<protein>
    <submittedName>
        <fullName evidence="1">Uncharacterized protein</fullName>
    </submittedName>
</protein>
<keyword evidence="2" id="KW-1185">Reference proteome</keyword>
<dbReference type="OrthoDB" id="10523768at2759"/>
<sequence length="201" mass="23105">MDCPLGKYFNHHWCNIRLTKVRILPVWHFPRLCAFPQRTDKMHPGHFETDSAEIAINHSTSGRVRLLYKRYTTKLLCQHGLSLRLHDACTLIEQQRLTRVCNNFSNDRRQSNNSDRCNRCGTKNSSFDDDHSPTVVNGKNYGSFADWLPVDDSQLFCCTTLIGSDCKPRLSPGFVDQKMTSKEVALLSDAEVVQDDMFETF</sequence>
<reference evidence="1 2" key="1">
    <citation type="submission" date="2015-01" db="EMBL/GenBank/DDBJ databases">
        <title>Evolution of Trichinella species and genotypes.</title>
        <authorList>
            <person name="Korhonen P.K."/>
            <person name="Edoardo P."/>
            <person name="Giuseppe L.R."/>
            <person name="Gasser R.B."/>
        </authorList>
    </citation>
    <scope>NUCLEOTIDE SEQUENCE [LARGE SCALE GENOMIC DNA]</scope>
    <source>
        <strain evidence="1">ISS120</strain>
    </source>
</reference>
<dbReference type="Proteomes" id="UP000054653">
    <property type="component" value="Unassembled WGS sequence"/>
</dbReference>
<accession>A0A0V1CSL9</accession>
<evidence type="ECO:0000313" key="2">
    <source>
        <dbReference type="Proteomes" id="UP000054653"/>
    </source>
</evidence>
<comment type="caution">
    <text evidence="1">The sequence shown here is derived from an EMBL/GenBank/DDBJ whole genome shotgun (WGS) entry which is preliminary data.</text>
</comment>